<comment type="caution">
    <text evidence="1">The sequence shown here is derived from an EMBL/GenBank/DDBJ whole genome shotgun (WGS) entry which is preliminary data.</text>
</comment>
<organism evidence="1 2">
    <name type="scientific">Tetraparma gracilis</name>
    <dbReference type="NCBI Taxonomy" id="2962635"/>
    <lineage>
        <taxon>Eukaryota</taxon>
        <taxon>Sar</taxon>
        <taxon>Stramenopiles</taxon>
        <taxon>Ochrophyta</taxon>
        <taxon>Bolidophyceae</taxon>
        <taxon>Parmales</taxon>
        <taxon>Triparmaceae</taxon>
        <taxon>Tetraparma</taxon>
    </lineage>
</organism>
<dbReference type="SUPFAM" id="SSF53254">
    <property type="entry name" value="Phosphoglycerate mutase-like"/>
    <property type="match status" value="1"/>
</dbReference>
<dbReference type="EMBL" id="BRYB01002425">
    <property type="protein sequence ID" value="GMI19275.1"/>
    <property type="molecule type" value="Genomic_DNA"/>
</dbReference>
<name>A0ABQ6M4H2_9STRA</name>
<dbReference type="Proteomes" id="UP001165060">
    <property type="component" value="Unassembled WGS sequence"/>
</dbReference>
<accession>A0ABQ6M4H2</accession>
<dbReference type="Gene3D" id="3.40.50.1240">
    <property type="entry name" value="Phosphoglycerate mutase-like"/>
    <property type="match status" value="1"/>
</dbReference>
<proteinExistence type="predicted"/>
<evidence type="ECO:0000313" key="2">
    <source>
        <dbReference type="Proteomes" id="UP001165060"/>
    </source>
</evidence>
<dbReference type="SMART" id="SM00855">
    <property type="entry name" value="PGAM"/>
    <property type="match status" value="1"/>
</dbReference>
<protein>
    <recommendedName>
        <fullName evidence="3">Phosphoglycerate mutase family protein</fullName>
    </recommendedName>
</protein>
<gene>
    <name evidence="1" type="ORF">TeGR_g14420</name>
</gene>
<dbReference type="InterPro" id="IPR051710">
    <property type="entry name" value="Phosphatase_SH3-domain"/>
</dbReference>
<dbReference type="InterPro" id="IPR029033">
    <property type="entry name" value="His_PPase_superfam"/>
</dbReference>
<dbReference type="PANTHER" id="PTHR16469">
    <property type="entry name" value="UBIQUITIN-ASSOCIATED AND SH3 DOMAIN-CONTAINING BA-RELATED"/>
    <property type="match status" value="1"/>
</dbReference>
<evidence type="ECO:0000313" key="1">
    <source>
        <dbReference type="EMBL" id="GMI19275.1"/>
    </source>
</evidence>
<dbReference type="PANTHER" id="PTHR16469:SF27">
    <property type="entry name" value="UBIQUITIN-ASSOCIATED AND SH3 DOMAIN-CONTAINING BA-RELATED"/>
    <property type="match status" value="1"/>
</dbReference>
<evidence type="ECO:0008006" key="3">
    <source>
        <dbReference type="Google" id="ProtNLM"/>
    </source>
</evidence>
<reference evidence="1 2" key="1">
    <citation type="journal article" date="2023" name="Commun. Biol.">
        <title>Genome analysis of Parmales, the sister group of diatoms, reveals the evolutionary specialization of diatoms from phago-mixotrophs to photoautotrophs.</title>
        <authorList>
            <person name="Ban H."/>
            <person name="Sato S."/>
            <person name="Yoshikawa S."/>
            <person name="Yamada K."/>
            <person name="Nakamura Y."/>
            <person name="Ichinomiya M."/>
            <person name="Sato N."/>
            <person name="Blanc-Mathieu R."/>
            <person name="Endo H."/>
            <person name="Kuwata A."/>
            <person name="Ogata H."/>
        </authorList>
    </citation>
    <scope>NUCLEOTIDE SEQUENCE [LARGE SCALE GENOMIC DNA]</scope>
</reference>
<dbReference type="CDD" id="cd07067">
    <property type="entry name" value="HP_PGM_like"/>
    <property type="match status" value="1"/>
</dbReference>
<dbReference type="InterPro" id="IPR013078">
    <property type="entry name" value="His_Pase_superF_clade-1"/>
</dbReference>
<dbReference type="Pfam" id="PF00300">
    <property type="entry name" value="His_Phos_1"/>
    <property type="match status" value="1"/>
</dbReference>
<keyword evidence="2" id="KW-1185">Reference proteome</keyword>
<sequence length="273" mass="29182">MPSPCLVVMRHGERLDYTTRDAGGNWQASAARPWDPPLTAHGVEQARLAGERIEALCAEHDLLPPKHFYSSPLKRCAETLSGTLLPGVVRIENGLVESVNEDWYRSWCCPGSDGTWGGPNGKRTGTPIDEKSLHASARVPAVSLYNTAADLNPADTVVCPLDTNYPPGDIVPNEYTWGSFEGEAAQKSRMGLVAAAVAARHEGESVAVCSHGGPCTHTFEALTGRPWREAGMCGYTAISVYKPSVGEDGSVGWEMVVVNDTAHLGGMVGGTWH</sequence>